<feature type="region of interest" description="Disordered" evidence="1">
    <location>
        <begin position="407"/>
        <end position="509"/>
    </location>
</feature>
<dbReference type="OrthoDB" id="5404323at2759"/>
<protein>
    <submittedName>
        <fullName evidence="2">Uncharacterized protein</fullName>
    </submittedName>
</protein>
<keyword evidence="3" id="KW-1185">Reference proteome</keyword>
<proteinExistence type="predicted"/>
<feature type="region of interest" description="Disordered" evidence="1">
    <location>
        <begin position="1"/>
        <end position="71"/>
    </location>
</feature>
<evidence type="ECO:0000313" key="3">
    <source>
        <dbReference type="Proteomes" id="UP000250266"/>
    </source>
</evidence>
<dbReference type="EMBL" id="KV744827">
    <property type="protein sequence ID" value="OCK84949.1"/>
    <property type="molecule type" value="Genomic_DNA"/>
</dbReference>
<reference evidence="2 3" key="1">
    <citation type="journal article" date="2016" name="Nat. Commun.">
        <title>Ectomycorrhizal ecology is imprinted in the genome of the dominant symbiotic fungus Cenococcum geophilum.</title>
        <authorList>
            <consortium name="DOE Joint Genome Institute"/>
            <person name="Peter M."/>
            <person name="Kohler A."/>
            <person name="Ohm R.A."/>
            <person name="Kuo A."/>
            <person name="Krutzmann J."/>
            <person name="Morin E."/>
            <person name="Arend M."/>
            <person name="Barry K.W."/>
            <person name="Binder M."/>
            <person name="Choi C."/>
            <person name="Clum A."/>
            <person name="Copeland A."/>
            <person name="Grisel N."/>
            <person name="Haridas S."/>
            <person name="Kipfer T."/>
            <person name="LaButti K."/>
            <person name="Lindquist E."/>
            <person name="Lipzen A."/>
            <person name="Maire R."/>
            <person name="Meier B."/>
            <person name="Mihaltcheva S."/>
            <person name="Molinier V."/>
            <person name="Murat C."/>
            <person name="Poggeler S."/>
            <person name="Quandt C.A."/>
            <person name="Sperisen C."/>
            <person name="Tritt A."/>
            <person name="Tisserant E."/>
            <person name="Crous P.W."/>
            <person name="Henrissat B."/>
            <person name="Nehls U."/>
            <person name="Egli S."/>
            <person name="Spatafora J.W."/>
            <person name="Grigoriev I.V."/>
            <person name="Martin F.M."/>
        </authorList>
    </citation>
    <scope>NUCLEOTIDE SEQUENCE [LARGE SCALE GENOMIC DNA]</scope>
    <source>
        <strain evidence="2 3">CBS 459.81</strain>
    </source>
</reference>
<feature type="region of interest" description="Disordered" evidence="1">
    <location>
        <begin position="83"/>
        <end position="132"/>
    </location>
</feature>
<feature type="compositionally biased region" description="Polar residues" evidence="1">
    <location>
        <begin position="407"/>
        <end position="420"/>
    </location>
</feature>
<feature type="compositionally biased region" description="Basic residues" evidence="1">
    <location>
        <begin position="632"/>
        <end position="643"/>
    </location>
</feature>
<dbReference type="Proteomes" id="UP000250266">
    <property type="component" value="Unassembled WGS sequence"/>
</dbReference>
<feature type="compositionally biased region" description="Low complexity" evidence="1">
    <location>
        <begin position="466"/>
        <end position="486"/>
    </location>
</feature>
<accession>A0A8E2JK44</accession>
<feature type="compositionally biased region" description="Polar residues" evidence="1">
    <location>
        <begin position="496"/>
        <end position="508"/>
    </location>
</feature>
<feature type="region of interest" description="Disordered" evidence="1">
    <location>
        <begin position="566"/>
        <end position="653"/>
    </location>
</feature>
<evidence type="ECO:0000256" key="1">
    <source>
        <dbReference type="SAM" id="MobiDB-lite"/>
    </source>
</evidence>
<gene>
    <name evidence="2" type="ORF">K432DRAFT_400701</name>
</gene>
<feature type="compositionally biased region" description="Polar residues" evidence="1">
    <location>
        <begin position="456"/>
        <end position="465"/>
    </location>
</feature>
<feature type="compositionally biased region" description="Low complexity" evidence="1">
    <location>
        <begin position="566"/>
        <end position="576"/>
    </location>
</feature>
<feature type="compositionally biased region" description="Polar residues" evidence="1">
    <location>
        <begin position="278"/>
        <end position="290"/>
    </location>
</feature>
<feature type="compositionally biased region" description="Low complexity" evidence="1">
    <location>
        <begin position="644"/>
        <end position="653"/>
    </location>
</feature>
<dbReference type="AlphaFoldDB" id="A0A8E2JK44"/>
<name>A0A8E2JK44_9PEZI</name>
<organism evidence="2 3">
    <name type="scientific">Lepidopterella palustris CBS 459.81</name>
    <dbReference type="NCBI Taxonomy" id="1314670"/>
    <lineage>
        <taxon>Eukaryota</taxon>
        <taxon>Fungi</taxon>
        <taxon>Dikarya</taxon>
        <taxon>Ascomycota</taxon>
        <taxon>Pezizomycotina</taxon>
        <taxon>Dothideomycetes</taxon>
        <taxon>Pleosporomycetidae</taxon>
        <taxon>Mytilinidiales</taxon>
        <taxon>Argynnaceae</taxon>
        <taxon>Lepidopterella</taxon>
    </lineage>
</organism>
<sequence>MFMSTLTADAAAQHGHEFSPPRASSPSDISFLRSPLSILTYATRRPSPPTTPNAISPSTLKPGAPTPETTSKVHKTLMFAEIDPRPSFSPEHSRPVSSSSVCSSEDKPKRRPPRSKTTYNLAHPPPPTAPRQKLHLRPKVLLQLQQVVPSRRPKPVYEVIPSSIFVPRIAWKFARVFKSKDKLGPADILVVKAEEYGPPDDEESSDDERWGSRDVIGVVCCGKKDENRECVKTEILMDDGLNWEASTLPNGSYEFVYTDCHGLQLKCRWIARTTPARRTSGTSATPQGWPSSAPAGEDKKFNFSTISPDSRRHPIIATMTRASIDVLDYYTMPTSSSLTQSSASPVHTPSNMSDAGSFMDAAEVISERSPIKTDEALRKLIIVSGIYVAFRENWSAVFNYSKTTCGCTNQHSSTATSKSRPSPLARAVSVPVVDTPPIPRSLTPDETRRTLPALLRNSTQILHRNSSVSSPSPSASTSTATSPTHVSEPKVRARRSNSTGTEFTGRNRNSLRKRYGLKLEDQSLPEIDNELERERSAEMARMKLIRSPSAQMIPAASLPTPPIRIAEATPETTPTPSSLRRNTRRDNSQSAYYPVEPTAGLWGSGDPGPAGARKRPTSMFVDEEGAGEKGKGGKRRSSGRFRRILGIFRRNGD</sequence>
<evidence type="ECO:0000313" key="2">
    <source>
        <dbReference type="EMBL" id="OCK84949.1"/>
    </source>
</evidence>
<feature type="region of interest" description="Disordered" evidence="1">
    <location>
        <begin position="278"/>
        <end position="304"/>
    </location>
</feature>